<accession>A0A395GRN7</accession>
<evidence type="ECO:0000313" key="1">
    <source>
        <dbReference type="EMBL" id="RAK98032.1"/>
    </source>
</evidence>
<dbReference type="AlphaFoldDB" id="A0A395GRN7"/>
<evidence type="ECO:0000313" key="2">
    <source>
        <dbReference type="Proteomes" id="UP000249402"/>
    </source>
</evidence>
<gene>
    <name evidence="1" type="ORF">BO80DRAFT_168596</name>
</gene>
<protein>
    <submittedName>
        <fullName evidence="1">Uncharacterized protein</fullName>
    </submittedName>
</protein>
<dbReference type="Proteomes" id="UP000249402">
    <property type="component" value="Unassembled WGS sequence"/>
</dbReference>
<keyword evidence="2" id="KW-1185">Reference proteome</keyword>
<dbReference type="GeneID" id="37218794"/>
<sequence length="142" mass="15252">MMDLPHPFPVPGGSERSRPAAAAWVMSRSAHFAAFRTSATHPITSYPENDVVPSVFLTSHSLFHTACSVVGPLSSRCWNDGCGSVISAKTPLSPTFSSSDFHWFRNSAEARSLGPLCEAWDSTDCGSGQKNASSHTYSSVSW</sequence>
<dbReference type="VEuPathDB" id="FungiDB:BO80DRAFT_168596"/>
<dbReference type="EMBL" id="KZ824457">
    <property type="protein sequence ID" value="RAK98032.1"/>
    <property type="molecule type" value="Genomic_DNA"/>
</dbReference>
<dbReference type="RefSeq" id="XP_025572360.1">
    <property type="nucleotide sequence ID" value="XM_025713929.1"/>
</dbReference>
<organism evidence="1 2">
    <name type="scientific">Aspergillus ibericus CBS 121593</name>
    <dbReference type="NCBI Taxonomy" id="1448316"/>
    <lineage>
        <taxon>Eukaryota</taxon>
        <taxon>Fungi</taxon>
        <taxon>Dikarya</taxon>
        <taxon>Ascomycota</taxon>
        <taxon>Pezizomycotina</taxon>
        <taxon>Eurotiomycetes</taxon>
        <taxon>Eurotiomycetidae</taxon>
        <taxon>Eurotiales</taxon>
        <taxon>Aspergillaceae</taxon>
        <taxon>Aspergillus</taxon>
        <taxon>Aspergillus subgen. Circumdati</taxon>
    </lineage>
</organism>
<reference evidence="1 2" key="1">
    <citation type="submission" date="2018-02" db="EMBL/GenBank/DDBJ databases">
        <title>The genomes of Aspergillus section Nigri reveals drivers in fungal speciation.</title>
        <authorList>
            <consortium name="DOE Joint Genome Institute"/>
            <person name="Vesth T.C."/>
            <person name="Nybo J."/>
            <person name="Theobald S."/>
            <person name="Brandl J."/>
            <person name="Frisvad J.C."/>
            <person name="Nielsen K.F."/>
            <person name="Lyhne E.K."/>
            <person name="Kogle M.E."/>
            <person name="Kuo A."/>
            <person name="Riley R."/>
            <person name="Clum A."/>
            <person name="Nolan M."/>
            <person name="Lipzen A."/>
            <person name="Salamov A."/>
            <person name="Henrissat B."/>
            <person name="Wiebenga A."/>
            <person name="De vries R.P."/>
            <person name="Grigoriev I.V."/>
            <person name="Mortensen U.H."/>
            <person name="Andersen M.R."/>
            <person name="Baker S.E."/>
        </authorList>
    </citation>
    <scope>NUCLEOTIDE SEQUENCE [LARGE SCALE GENOMIC DNA]</scope>
    <source>
        <strain evidence="1 2">CBS 121593</strain>
    </source>
</reference>
<proteinExistence type="predicted"/>
<name>A0A395GRN7_9EURO</name>